<dbReference type="RefSeq" id="WP_241551524.1">
    <property type="nucleotide sequence ID" value="NZ_JANCNS010000002.1"/>
</dbReference>
<keyword evidence="3" id="KW-1185">Reference proteome</keyword>
<dbReference type="Proteomes" id="UP001155280">
    <property type="component" value="Unassembled WGS sequence"/>
</dbReference>
<reference evidence="2" key="1">
    <citation type="submission" date="2022-07" db="EMBL/GenBank/DDBJ databases">
        <title>Gramela sediminis sp. nov., isolated from deep-sea sediment of the Indian Ocean.</title>
        <authorList>
            <person name="Shi H."/>
        </authorList>
    </citation>
    <scope>NUCLEOTIDE SEQUENCE</scope>
    <source>
        <strain evidence="2">GC03-9</strain>
    </source>
</reference>
<dbReference type="Pfam" id="PF14088">
    <property type="entry name" value="DUF4268"/>
    <property type="match status" value="1"/>
</dbReference>
<protein>
    <submittedName>
        <fullName evidence="2">DUF4268 domain-containing protein</fullName>
    </submittedName>
</protein>
<feature type="domain" description="DUF4268" evidence="1">
    <location>
        <begin position="10"/>
        <end position="136"/>
    </location>
</feature>
<gene>
    <name evidence="2" type="ORF">MKO06_12690</name>
</gene>
<evidence type="ECO:0000313" key="2">
    <source>
        <dbReference type="EMBL" id="MCP9200770.1"/>
    </source>
</evidence>
<comment type="caution">
    <text evidence="2">The sequence shown here is derived from an EMBL/GenBank/DDBJ whole genome shotgun (WGS) entry which is preliminary data.</text>
</comment>
<name>A0A9X2RC52_9FLAO</name>
<evidence type="ECO:0000313" key="3">
    <source>
        <dbReference type="Proteomes" id="UP001155280"/>
    </source>
</evidence>
<dbReference type="EMBL" id="JANCNS010000002">
    <property type="protein sequence ID" value="MCP9200770.1"/>
    <property type="molecule type" value="Genomic_DNA"/>
</dbReference>
<organism evidence="2 3">
    <name type="scientific">Christiangramia oceanisediminis</name>
    <dbReference type="NCBI Taxonomy" id="2920386"/>
    <lineage>
        <taxon>Bacteria</taxon>
        <taxon>Pseudomonadati</taxon>
        <taxon>Bacteroidota</taxon>
        <taxon>Flavobacteriia</taxon>
        <taxon>Flavobacteriales</taxon>
        <taxon>Flavobacteriaceae</taxon>
        <taxon>Christiangramia</taxon>
    </lineage>
</organism>
<dbReference type="AlphaFoldDB" id="A0A9X2RC52"/>
<accession>A0A9X2RC52</accession>
<evidence type="ECO:0000259" key="1">
    <source>
        <dbReference type="Pfam" id="PF14088"/>
    </source>
</evidence>
<proteinExistence type="predicted"/>
<sequence>MFSREESKRIRQEFWTSFGKEFPHKWLLYNTKMKEIQLKFTFDRKKAQVSLDISDEDEFIRAYYFEKLESLKKILESEYLPEAIFDDSYELPEGKVISRIYTQLDNVSMHKKSDWPLVKTFLARNMIQLEEFFKDFEDFLKS</sequence>
<dbReference type="InterPro" id="IPR025364">
    <property type="entry name" value="DUF4268"/>
</dbReference>